<dbReference type="WBParaSite" id="jg147">
    <property type="protein sequence ID" value="jg147"/>
    <property type="gene ID" value="jg147"/>
</dbReference>
<evidence type="ECO:0000256" key="3">
    <source>
        <dbReference type="ARBA" id="ARBA00022617"/>
    </source>
</evidence>
<dbReference type="PROSITE" id="PS00086">
    <property type="entry name" value="CYTOCHROME_P450"/>
    <property type="match status" value="1"/>
</dbReference>
<dbReference type="GO" id="GO:0016705">
    <property type="term" value="F:oxidoreductase activity, acting on paired donors, with incorporation or reduction of molecular oxygen"/>
    <property type="evidence" value="ECO:0007669"/>
    <property type="project" value="InterPro"/>
</dbReference>
<dbReference type="InterPro" id="IPR050196">
    <property type="entry name" value="Cytochrome_P450_Monoox"/>
</dbReference>
<evidence type="ECO:0000256" key="1">
    <source>
        <dbReference type="ARBA" id="ARBA00001971"/>
    </source>
</evidence>
<organism evidence="8 9">
    <name type="scientific">Ditylenchus dipsaci</name>
    <dbReference type="NCBI Taxonomy" id="166011"/>
    <lineage>
        <taxon>Eukaryota</taxon>
        <taxon>Metazoa</taxon>
        <taxon>Ecdysozoa</taxon>
        <taxon>Nematoda</taxon>
        <taxon>Chromadorea</taxon>
        <taxon>Rhabditida</taxon>
        <taxon>Tylenchina</taxon>
        <taxon>Tylenchomorpha</taxon>
        <taxon>Sphaerularioidea</taxon>
        <taxon>Anguinidae</taxon>
        <taxon>Anguininae</taxon>
        <taxon>Ditylenchus</taxon>
    </lineage>
</organism>
<dbReference type="GO" id="GO:0005506">
    <property type="term" value="F:iron ion binding"/>
    <property type="evidence" value="ECO:0007669"/>
    <property type="project" value="InterPro"/>
</dbReference>
<reference evidence="9" key="1">
    <citation type="submission" date="2022-11" db="UniProtKB">
        <authorList>
            <consortium name="WormBaseParasite"/>
        </authorList>
    </citation>
    <scope>IDENTIFICATION</scope>
</reference>
<evidence type="ECO:0000256" key="2">
    <source>
        <dbReference type="ARBA" id="ARBA00010617"/>
    </source>
</evidence>
<dbReference type="InterPro" id="IPR002401">
    <property type="entry name" value="Cyt_P450_E_grp-I"/>
</dbReference>
<dbReference type="SUPFAM" id="SSF48264">
    <property type="entry name" value="Cytochrome P450"/>
    <property type="match status" value="1"/>
</dbReference>
<dbReference type="Pfam" id="PF00067">
    <property type="entry name" value="p450"/>
    <property type="match status" value="1"/>
</dbReference>
<keyword evidence="8" id="KW-1185">Reference proteome</keyword>
<keyword evidence="6 7" id="KW-0479">Metal-binding</keyword>
<feature type="binding site" description="axial binding residue" evidence="6">
    <location>
        <position position="216"/>
    </location>
    <ligand>
        <name>heme</name>
        <dbReference type="ChEBI" id="CHEBI:30413"/>
    </ligand>
    <ligandPart>
        <name>Fe</name>
        <dbReference type="ChEBI" id="CHEBI:18248"/>
    </ligandPart>
</feature>
<dbReference type="GO" id="GO:0004497">
    <property type="term" value="F:monooxygenase activity"/>
    <property type="evidence" value="ECO:0007669"/>
    <property type="project" value="UniProtKB-KW"/>
</dbReference>
<comment type="similarity">
    <text evidence="2 7">Belongs to the cytochrome P450 family.</text>
</comment>
<keyword evidence="5 7" id="KW-0503">Monooxygenase</keyword>
<dbReference type="InterPro" id="IPR001128">
    <property type="entry name" value="Cyt_P450"/>
</dbReference>
<accession>A0A915D0Q6</accession>
<evidence type="ECO:0000256" key="7">
    <source>
        <dbReference type="RuleBase" id="RU000461"/>
    </source>
</evidence>
<keyword evidence="3 6" id="KW-0349">Heme</keyword>
<proteinExistence type="inferred from homology"/>
<evidence type="ECO:0000256" key="6">
    <source>
        <dbReference type="PIRSR" id="PIRSR602401-1"/>
    </source>
</evidence>
<sequence length="253" mass="28483">MFGYGKQSAAAVKTMKDTSTAIIKERIKAIEDTQGSILENNPTNKKKMAFLDLLLSKQDENKMPFELLRDQVDTFMFGGHDTTTQAIAWTLWSLACHPDIQERLYQELFEIYGVDAGEISSSSTNQSKYLDRCIKESMRVFSPVPMISRALNNDMEIGGKLVPSGSVVAIASILIHHNYLVYKDHDVYNPDNFLPEECAKRHAYDYIPFSAGPRNCIGQKFQLSTDYAFHANGRSTESVLVPQLGVPVYLKTR</sequence>
<keyword evidence="7" id="KW-0560">Oxidoreductase</keyword>
<name>A0A915D0Q6_9BILA</name>
<dbReference type="Proteomes" id="UP000887574">
    <property type="component" value="Unplaced"/>
</dbReference>
<evidence type="ECO:0000256" key="5">
    <source>
        <dbReference type="ARBA" id="ARBA00023033"/>
    </source>
</evidence>
<dbReference type="InterPro" id="IPR017972">
    <property type="entry name" value="Cyt_P450_CS"/>
</dbReference>
<keyword evidence="4 6" id="KW-0408">Iron</keyword>
<dbReference type="AlphaFoldDB" id="A0A915D0Q6"/>
<comment type="cofactor">
    <cofactor evidence="1 6">
        <name>heme</name>
        <dbReference type="ChEBI" id="CHEBI:30413"/>
    </cofactor>
</comment>
<protein>
    <submittedName>
        <fullName evidence="9">Cytochrome P450</fullName>
    </submittedName>
</protein>
<dbReference type="PANTHER" id="PTHR24291">
    <property type="entry name" value="CYTOCHROME P450 FAMILY 4"/>
    <property type="match status" value="1"/>
</dbReference>
<dbReference type="InterPro" id="IPR036396">
    <property type="entry name" value="Cyt_P450_sf"/>
</dbReference>
<dbReference type="Gene3D" id="1.10.630.10">
    <property type="entry name" value="Cytochrome P450"/>
    <property type="match status" value="1"/>
</dbReference>
<evidence type="ECO:0000256" key="4">
    <source>
        <dbReference type="ARBA" id="ARBA00023004"/>
    </source>
</evidence>
<evidence type="ECO:0000313" key="8">
    <source>
        <dbReference type="Proteomes" id="UP000887574"/>
    </source>
</evidence>
<dbReference type="PRINTS" id="PR00463">
    <property type="entry name" value="EP450I"/>
</dbReference>
<dbReference type="PANTHER" id="PTHR24291:SF130">
    <property type="entry name" value="CYTOCHROME P450 FAMILY"/>
    <property type="match status" value="1"/>
</dbReference>
<dbReference type="GO" id="GO:0020037">
    <property type="term" value="F:heme binding"/>
    <property type="evidence" value="ECO:0007669"/>
    <property type="project" value="InterPro"/>
</dbReference>
<dbReference type="PRINTS" id="PR00385">
    <property type="entry name" value="P450"/>
</dbReference>
<evidence type="ECO:0000313" key="9">
    <source>
        <dbReference type="WBParaSite" id="jg147"/>
    </source>
</evidence>